<sequence>MDFSHHLFQIRKPDSLFLPNAAQYPEPLRTLTSFCLHSQGSYGRQNTVRRTRLYRCRCGSGQCSPLFSQGARRHRAAP</sequence>
<accession>A0A2N9LNT5</accession>
<evidence type="ECO:0000313" key="1">
    <source>
        <dbReference type="EMBL" id="SPE24907.1"/>
    </source>
</evidence>
<gene>
    <name evidence="1" type="ORF">SBA5_470028</name>
</gene>
<dbReference type="AlphaFoldDB" id="A0A2N9LNT5"/>
<name>A0A2N9LNT5_9BACT</name>
<evidence type="ECO:0000313" key="2">
    <source>
        <dbReference type="Proteomes" id="UP000239735"/>
    </source>
</evidence>
<dbReference type="Proteomes" id="UP000239735">
    <property type="component" value="Unassembled WGS sequence"/>
</dbReference>
<proteinExistence type="predicted"/>
<organism evidence="1 2">
    <name type="scientific">Candidatus Sulfuritelmatomonas gaucii</name>
    <dbReference type="NCBI Taxonomy" id="2043161"/>
    <lineage>
        <taxon>Bacteria</taxon>
        <taxon>Pseudomonadati</taxon>
        <taxon>Acidobacteriota</taxon>
        <taxon>Terriglobia</taxon>
        <taxon>Terriglobales</taxon>
        <taxon>Acidobacteriaceae</taxon>
        <taxon>Candidatus Sulfuritelmatomonas</taxon>
    </lineage>
</organism>
<dbReference type="EMBL" id="OKRB01000105">
    <property type="protein sequence ID" value="SPE24907.1"/>
    <property type="molecule type" value="Genomic_DNA"/>
</dbReference>
<reference evidence="2" key="1">
    <citation type="submission" date="2018-02" db="EMBL/GenBank/DDBJ databases">
        <authorList>
            <person name="Hausmann B."/>
        </authorList>
    </citation>
    <scope>NUCLEOTIDE SEQUENCE [LARGE SCALE GENOMIC DNA]</scope>
    <source>
        <strain evidence="2">Peat soil MAG SbA5</strain>
    </source>
</reference>
<protein>
    <submittedName>
        <fullName evidence="1">Uncharacterized protein</fullName>
    </submittedName>
</protein>